<evidence type="ECO:0008006" key="3">
    <source>
        <dbReference type="Google" id="ProtNLM"/>
    </source>
</evidence>
<dbReference type="EMBL" id="CP004387">
    <property type="protein sequence ID" value="AJD46925.1"/>
    <property type="molecule type" value="Genomic_DNA"/>
</dbReference>
<dbReference type="HOGENOM" id="CLU_091717_0_0_6"/>
<evidence type="ECO:0000313" key="1">
    <source>
        <dbReference type="EMBL" id="AJD46925.1"/>
    </source>
</evidence>
<dbReference type="RefSeq" id="WP_008739668.1">
    <property type="nucleotide sequence ID" value="NZ_CP004387.1"/>
</dbReference>
<name>A0A0B4XJS2_9GAMM</name>
<dbReference type="Proteomes" id="UP000006764">
    <property type="component" value="Chromosome"/>
</dbReference>
<dbReference type="STRING" id="391936.S7S_02515"/>
<protein>
    <recommendedName>
        <fullName evidence="3">Apea-like HEPN domain-containing protein</fullName>
    </recommendedName>
</protein>
<dbReference type="KEGG" id="apac:S7S_02515"/>
<evidence type="ECO:0000313" key="2">
    <source>
        <dbReference type="Proteomes" id="UP000006764"/>
    </source>
</evidence>
<sequence length="221" mass="25785">MLTYTELKARHRGVRDTHHENLRVRVHRALSWLHRAEQAEDVDARFLFLWIAFNAAYAQELDERHRSSEQAMFRQFVKKLCGLDSEKQLEQLLWKDFSGPIRTLLDTPWVFRSFWECQRGELSESEWQARFTAGKHAANRALAKGNTATLLDIVLQRIYVLRNQIMHGGATWNGQVNRRQLEECTNLMGRLVPVIILLMMDNPRTLWGDPCFPVVTLLAAE</sequence>
<dbReference type="AlphaFoldDB" id="A0A0B4XJS2"/>
<gene>
    <name evidence="1" type="ORF">S7S_02515</name>
</gene>
<organism evidence="1 2">
    <name type="scientific">Isoalcanivorax pacificus W11-5</name>
    <dbReference type="NCBI Taxonomy" id="391936"/>
    <lineage>
        <taxon>Bacteria</taxon>
        <taxon>Pseudomonadati</taxon>
        <taxon>Pseudomonadota</taxon>
        <taxon>Gammaproteobacteria</taxon>
        <taxon>Oceanospirillales</taxon>
        <taxon>Alcanivoracaceae</taxon>
        <taxon>Isoalcanivorax</taxon>
    </lineage>
</organism>
<reference evidence="1 2" key="1">
    <citation type="journal article" date="2012" name="J. Bacteriol.">
        <title>Genome sequence of an alkane-degrading bacterium, Alcanivorax pacificus type strain W11-5, isolated from deep sea sediment.</title>
        <authorList>
            <person name="Lai Q."/>
            <person name="Shao Z."/>
        </authorList>
    </citation>
    <scope>NUCLEOTIDE SEQUENCE [LARGE SCALE GENOMIC DNA]</scope>
    <source>
        <strain evidence="1 2">W11-5</strain>
    </source>
</reference>
<keyword evidence="2" id="KW-1185">Reference proteome</keyword>
<accession>A0A0B4XJS2</accession>
<proteinExistence type="predicted"/>